<dbReference type="Proteomes" id="UP001156882">
    <property type="component" value="Unassembled WGS sequence"/>
</dbReference>
<comment type="caution">
    <text evidence="6">The sequence shown here is derived from an EMBL/GenBank/DDBJ whole genome shotgun (WGS) entry which is preliminary data.</text>
</comment>
<feature type="short sequence motif" description="GXGXXG" evidence="4">
    <location>
        <begin position="11"/>
        <end position="16"/>
    </location>
</feature>
<name>A0ABQ6CUN6_9HYPH</name>
<dbReference type="EMBL" id="BSPC01000095">
    <property type="protein sequence ID" value="GLS24056.1"/>
    <property type="molecule type" value="Genomic_DNA"/>
</dbReference>
<feature type="short sequence motif" description="DGA/G" evidence="4">
    <location>
        <begin position="168"/>
        <end position="170"/>
    </location>
</feature>
<dbReference type="PANTHER" id="PTHR14226">
    <property type="entry name" value="NEUROPATHY TARGET ESTERASE/SWISS CHEESE D.MELANOGASTER"/>
    <property type="match status" value="1"/>
</dbReference>
<keyword evidence="7" id="KW-1185">Reference proteome</keyword>
<keyword evidence="3 4" id="KW-0443">Lipid metabolism</keyword>
<evidence type="ECO:0000256" key="2">
    <source>
        <dbReference type="ARBA" id="ARBA00022963"/>
    </source>
</evidence>
<evidence type="ECO:0000313" key="6">
    <source>
        <dbReference type="EMBL" id="GLS24056.1"/>
    </source>
</evidence>
<evidence type="ECO:0000313" key="7">
    <source>
        <dbReference type="Proteomes" id="UP001156882"/>
    </source>
</evidence>
<proteinExistence type="predicted"/>
<dbReference type="RefSeq" id="WP_284316978.1">
    <property type="nucleotide sequence ID" value="NZ_BSPC01000095.1"/>
</dbReference>
<sequence length="274" mass="28839">MTKTVALALGGGGARGLAHIAMLEVFDELGVKPVALAGTSMGAIYAASYASGLSARELHDYTLATLADRRGTRSKLFAARVGRLADLFSPLGNPVLIDGEAFCDAFLPEGVPQTFAQCPIPLTVVATDYYARREKVFTKGPLRPAIAASMAIPGAIRPVRIDGQVLVDGATVNPLPIDHLAGKADIIVGVDVSGAPVVPGETDMPGAWEALFGALQIMQGAIVDAKAAQYRPDILIRPNVGSIRALDFGRSSVIFRLAKPAKEELKRRLGELLE</sequence>
<keyword evidence="2 4" id="KW-0442">Lipid degradation</keyword>
<feature type="short sequence motif" description="GXSXG" evidence="4">
    <location>
        <begin position="38"/>
        <end position="42"/>
    </location>
</feature>
<reference evidence="7" key="1">
    <citation type="journal article" date="2019" name="Int. J. Syst. Evol. Microbiol.">
        <title>The Global Catalogue of Microorganisms (GCM) 10K type strain sequencing project: providing services to taxonomists for standard genome sequencing and annotation.</title>
        <authorList>
            <consortium name="The Broad Institute Genomics Platform"/>
            <consortium name="The Broad Institute Genome Sequencing Center for Infectious Disease"/>
            <person name="Wu L."/>
            <person name="Ma J."/>
        </authorList>
    </citation>
    <scope>NUCLEOTIDE SEQUENCE [LARGE SCALE GENOMIC DNA]</scope>
    <source>
        <strain evidence="7">NBRC 101365</strain>
    </source>
</reference>
<dbReference type="Gene3D" id="3.40.1090.10">
    <property type="entry name" value="Cytosolic phospholipase A2 catalytic domain"/>
    <property type="match status" value="2"/>
</dbReference>
<evidence type="ECO:0000256" key="4">
    <source>
        <dbReference type="PROSITE-ProRule" id="PRU01161"/>
    </source>
</evidence>
<dbReference type="PROSITE" id="PS51635">
    <property type="entry name" value="PNPLA"/>
    <property type="match status" value="1"/>
</dbReference>
<feature type="active site" description="Proton acceptor" evidence="4">
    <location>
        <position position="168"/>
    </location>
</feature>
<dbReference type="InterPro" id="IPR002641">
    <property type="entry name" value="PNPLA_dom"/>
</dbReference>
<evidence type="ECO:0000256" key="3">
    <source>
        <dbReference type="ARBA" id="ARBA00023098"/>
    </source>
</evidence>
<dbReference type="InterPro" id="IPR016035">
    <property type="entry name" value="Acyl_Trfase/lysoPLipase"/>
</dbReference>
<accession>A0ABQ6CUN6</accession>
<protein>
    <submittedName>
        <fullName evidence="6">Patatin</fullName>
    </submittedName>
</protein>
<feature type="active site" description="Nucleophile" evidence="4">
    <location>
        <position position="40"/>
    </location>
</feature>
<keyword evidence="1 4" id="KW-0378">Hydrolase</keyword>
<organism evidence="6 7">
    <name type="scientific">Labrys miyagiensis</name>
    <dbReference type="NCBI Taxonomy" id="346912"/>
    <lineage>
        <taxon>Bacteria</taxon>
        <taxon>Pseudomonadati</taxon>
        <taxon>Pseudomonadota</taxon>
        <taxon>Alphaproteobacteria</taxon>
        <taxon>Hyphomicrobiales</taxon>
        <taxon>Xanthobacteraceae</taxon>
        <taxon>Labrys</taxon>
    </lineage>
</organism>
<gene>
    <name evidence="6" type="ORF">GCM10007874_70770</name>
</gene>
<dbReference type="PANTHER" id="PTHR14226:SF29">
    <property type="entry name" value="NEUROPATHY TARGET ESTERASE SWS"/>
    <property type="match status" value="1"/>
</dbReference>
<evidence type="ECO:0000256" key="1">
    <source>
        <dbReference type="ARBA" id="ARBA00022801"/>
    </source>
</evidence>
<dbReference type="SUPFAM" id="SSF52151">
    <property type="entry name" value="FabD/lysophospholipase-like"/>
    <property type="match status" value="1"/>
</dbReference>
<evidence type="ECO:0000259" key="5">
    <source>
        <dbReference type="PROSITE" id="PS51635"/>
    </source>
</evidence>
<feature type="domain" description="PNPLA" evidence="5">
    <location>
        <begin position="7"/>
        <end position="181"/>
    </location>
</feature>
<dbReference type="Pfam" id="PF01734">
    <property type="entry name" value="Patatin"/>
    <property type="match status" value="1"/>
</dbReference>
<dbReference type="InterPro" id="IPR050301">
    <property type="entry name" value="NTE"/>
</dbReference>